<organism evidence="1 2">
    <name type="scientific">Knipowitschia caucasica</name>
    <name type="common">Caucasian dwarf goby</name>
    <name type="synonym">Pomatoschistus caucasicus</name>
    <dbReference type="NCBI Taxonomy" id="637954"/>
    <lineage>
        <taxon>Eukaryota</taxon>
        <taxon>Metazoa</taxon>
        <taxon>Chordata</taxon>
        <taxon>Craniata</taxon>
        <taxon>Vertebrata</taxon>
        <taxon>Euteleostomi</taxon>
        <taxon>Actinopterygii</taxon>
        <taxon>Neopterygii</taxon>
        <taxon>Teleostei</taxon>
        <taxon>Neoteleostei</taxon>
        <taxon>Acanthomorphata</taxon>
        <taxon>Gobiaria</taxon>
        <taxon>Gobiiformes</taxon>
        <taxon>Gobioidei</taxon>
        <taxon>Gobiidae</taxon>
        <taxon>Gobiinae</taxon>
        <taxon>Knipowitschia</taxon>
    </lineage>
</organism>
<dbReference type="AlphaFoldDB" id="A0AAV2JMX4"/>
<gene>
    <name evidence="1" type="ORF">KC01_LOCUS8877</name>
</gene>
<protein>
    <submittedName>
        <fullName evidence="1">Uncharacterized protein</fullName>
    </submittedName>
</protein>
<proteinExistence type="predicted"/>
<sequence length="79" mass="8976">MRSCHLPLETLVLRRRRGDQRRVDLGALRPLARSSSLHHEDGFSSILLKLDNGGRSFDFLFKTTGLARLTVYDTHSLPT</sequence>
<dbReference type="EMBL" id="OZ035835">
    <property type="protein sequence ID" value="CAL1577538.1"/>
    <property type="molecule type" value="Genomic_DNA"/>
</dbReference>
<keyword evidence="2" id="KW-1185">Reference proteome</keyword>
<name>A0AAV2JMX4_KNICA</name>
<accession>A0AAV2JMX4</accession>
<evidence type="ECO:0000313" key="1">
    <source>
        <dbReference type="EMBL" id="CAL1577538.1"/>
    </source>
</evidence>
<reference evidence="1 2" key="1">
    <citation type="submission" date="2024-04" db="EMBL/GenBank/DDBJ databases">
        <authorList>
            <person name="Waldvogel A.-M."/>
            <person name="Schoenle A."/>
        </authorList>
    </citation>
    <scope>NUCLEOTIDE SEQUENCE [LARGE SCALE GENOMIC DNA]</scope>
</reference>
<dbReference type="Proteomes" id="UP001497482">
    <property type="component" value="Chromosome 13"/>
</dbReference>
<evidence type="ECO:0000313" key="2">
    <source>
        <dbReference type="Proteomes" id="UP001497482"/>
    </source>
</evidence>